<dbReference type="AlphaFoldDB" id="A0A976A7J8"/>
<protein>
    <submittedName>
        <fullName evidence="2">Uncharacterized protein</fullName>
    </submittedName>
</protein>
<evidence type="ECO:0000256" key="1">
    <source>
        <dbReference type="SAM" id="SignalP"/>
    </source>
</evidence>
<comment type="caution">
    <text evidence="2">The sequence shown here is derived from an EMBL/GenBank/DDBJ whole genome shotgun (WGS) entry which is preliminary data.</text>
</comment>
<organism evidence="2 3">
    <name type="scientific">Cupriavidus taiwanensis</name>
    <dbReference type="NCBI Taxonomy" id="164546"/>
    <lineage>
        <taxon>Bacteria</taxon>
        <taxon>Pseudomonadati</taxon>
        <taxon>Pseudomonadota</taxon>
        <taxon>Betaproteobacteria</taxon>
        <taxon>Burkholderiales</taxon>
        <taxon>Burkholderiaceae</taxon>
        <taxon>Cupriavidus</taxon>
    </lineage>
</organism>
<accession>A0A976A7J8</accession>
<evidence type="ECO:0000313" key="3">
    <source>
        <dbReference type="Proteomes" id="UP000256780"/>
    </source>
</evidence>
<name>A0A976A7J8_9BURK</name>
<evidence type="ECO:0000313" key="2">
    <source>
        <dbReference type="EMBL" id="SOY66526.1"/>
    </source>
</evidence>
<dbReference type="Proteomes" id="UP000256780">
    <property type="component" value="Chromosome CBM2587_b"/>
</dbReference>
<feature type="signal peptide" evidence="1">
    <location>
        <begin position="1"/>
        <end position="31"/>
    </location>
</feature>
<feature type="chain" id="PRO_5037813292" evidence="1">
    <location>
        <begin position="32"/>
        <end position="107"/>
    </location>
</feature>
<sequence length="107" mass="10836">MQFPVLIQRGAARPSVSVLLSLAAIATPLAAEPTLAVGQPARGVWQPGAPLRYTLSLQAGDVVRGVLVLVGTRRRAGPAATAAGMADPGIRRQPAAAAALLPGIRAL</sequence>
<keyword evidence="1" id="KW-0732">Signal</keyword>
<dbReference type="EMBL" id="OFSQ01000036">
    <property type="protein sequence ID" value="SOY66526.1"/>
    <property type="molecule type" value="Genomic_DNA"/>
</dbReference>
<reference evidence="2 3" key="1">
    <citation type="submission" date="2018-01" db="EMBL/GenBank/DDBJ databases">
        <authorList>
            <person name="Clerissi C."/>
        </authorList>
    </citation>
    <scope>NUCLEOTIDE SEQUENCE [LARGE SCALE GENOMIC DNA]</scope>
    <source>
        <strain evidence="2">Cupriavidus sp. LMG 19464</strain>
    </source>
</reference>
<proteinExistence type="predicted"/>
<gene>
    <name evidence="2" type="ORF">CBM2587_B70032</name>
</gene>